<organism evidence="6 7">
    <name type="scientific">Gordonia rhizosphera NBRC 16068</name>
    <dbReference type="NCBI Taxonomy" id="1108045"/>
    <lineage>
        <taxon>Bacteria</taxon>
        <taxon>Bacillati</taxon>
        <taxon>Actinomycetota</taxon>
        <taxon>Actinomycetes</taxon>
        <taxon>Mycobacteriales</taxon>
        <taxon>Gordoniaceae</taxon>
        <taxon>Gordonia</taxon>
    </lineage>
</organism>
<dbReference type="InterPro" id="IPR000873">
    <property type="entry name" value="AMP-dep_synth/lig_dom"/>
</dbReference>
<evidence type="ECO:0000259" key="5">
    <source>
        <dbReference type="PROSITE" id="PS50075"/>
    </source>
</evidence>
<dbReference type="Pfam" id="PF00975">
    <property type="entry name" value="Thioesterase"/>
    <property type="match status" value="1"/>
</dbReference>
<dbReference type="STRING" id="1108045.GORHZ_127_00190"/>
<dbReference type="InterPro" id="IPR042099">
    <property type="entry name" value="ANL_N_sf"/>
</dbReference>
<feature type="domain" description="Carrier" evidence="5">
    <location>
        <begin position="3015"/>
        <end position="3092"/>
    </location>
</feature>
<dbReference type="Pfam" id="PF00501">
    <property type="entry name" value="AMP-binding"/>
    <property type="match status" value="4"/>
</dbReference>
<dbReference type="UniPathway" id="UPA00011"/>
<proteinExistence type="predicted"/>
<dbReference type="GO" id="GO:0008610">
    <property type="term" value="P:lipid biosynthetic process"/>
    <property type="evidence" value="ECO:0007669"/>
    <property type="project" value="UniProtKB-ARBA"/>
</dbReference>
<dbReference type="PROSITE" id="PS00012">
    <property type="entry name" value="PHOSPHOPANTETHEINE"/>
    <property type="match status" value="1"/>
</dbReference>
<comment type="caution">
    <text evidence="6">The sequence shown here is derived from an EMBL/GenBank/DDBJ whole genome shotgun (WGS) entry which is preliminary data.</text>
</comment>
<dbReference type="Gene3D" id="1.10.1200.10">
    <property type="entry name" value="ACP-like"/>
    <property type="match status" value="4"/>
</dbReference>
<evidence type="ECO:0000256" key="3">
    <source>
        <dbReference type="ARBA" id="ARBA00022553"/>
    </source>
</evidence>
<dbReference type="GO" id="GO:0043041">
    <property type="term" value="P:amino acid activation for nonribosomal peptide biosynthetic process"/>
    <property type="evidence" value="ECO:0007669"/>
    <property type="project" value="TreeGrafter"/>
</dbReference>
<comment type="cofactor">
    <cofactor evidence="1">
        <name>pantetheine 4'-phosphate</name>
        <dbReference type="ChEBI" id="CHEBI:47942"/>
    </cofactor>
</comment>
<dbReference type="InterPro" id="IPR006162">
    <property type="entry name" value="Ppantetheine_attach_site"/>
</dbReference>
<dbReference type="Gene3D" id="3.40.50.12780">
    <property type="entry name" value="N-terminal domain of ligase-like"/>
    <property type="match status" value="4"/>
</dbReference>
<dbReference type="InterPro" id="IPR029058">
    <property type="entry name" value="AB_hydrolase_fold"/>
</dbReference>
<keyword evidence="7" id="KW-1185">Reference proteome</keyword>
<dbReference type="InterPro" id="IPR001031">
    <property type="entry name" value="Thioesterase"/>
</dbReference>
<dbReference type="InterPro" id="IPR001242">
    <property type="entry name" value="Condensation_dom"/>
</dbReference>
<dbReference type="eggNOG" id="COG1020">
    <property type="taxonomic scope" value="Bacteria"/>
</dbReference>
<dbReference type="InterPro" id="IPR025110">
    <property type="entry name" value="AMP-bd_C"/>
</dbReference>
<dbReference type="CDD" id="cd05930">
    <property type="entry name" value="A_NRPS"/>
    <property type="match status" value="2"/>
</dbReference>
<dbReference type="InterPro" id="IPR045851">
    <property type="entry name" value="AMP-bd_C_sf"/>
</dbReference>
<dbReference type="InterPro" id="IPR009081">
    <property type="entry name" value="PP-bd_ACP"/>
</dbReference>
<feature type="region of interest" description="Disordered" evidence="4">
    <location>
        <begin position="1164"/>
        <end position="1189"/>
    </location>
</feature>
<evidence type="ECO:0000256" key="2">
    <source>
        <dbReference type="ARBA" id="ARBA00022450"/>
    </source>
</evidence>
<feature type="domain" description="Carrier" evidence="5">
    <location>
        <begin position="3571"/>
        <end position="3645"/>
    </location>
</feature>
<dbReference type="Pfam" id="PF13193">
    <property type="entry name" value="AMP-binding_C"/>
    <property type="match status" value="1"/>
</dbReference>
<dbReference type="GO" id="GO:0031177">
    <property type="term" value="F:phosphopantetheine binding"/>
    <property type="evidence" value="ECO:0007669"/>
    <property type="project" value="InterPro"/>
</dbReference>
<evidence type="ECO:0000256" key="4">
    <source>
        <dbReference type="SAM" id="MobiDB-lite"/>
    </source>
</evidence>
<dbReference type="GO" id="GO:0044550">
    <property type="term" value="P:secondary metabolite biosynthetic process"/>
    <property type="evidence" value="ECO:0007669"/>
    <property type="project" value="TreeGrafter"/>
</dbReference>
<dbReference type="PANTHER" id="PTHR45527">
    <property type="entry name" value="NONRIBOSOMAL PEPTIDE SYNTHETASE"/>
    <property type="match status" value="1"/>
</dbReference>
<dbReference type="SUPFAM" id="SSF53474">
    <property type="entry name" value="alpha/beta-Hydrolases"/>
    <property type="match status" value="1"/>
</dbReference>
<dbReference type="RefSeq" id="WP_006334702.1">
    <property type="nucleotide sequence ID" value="NZ_BAHC01000127.1"/>
</dbReference>
<dbReference type="PROSITE" id="PS50075">
    <property type="entry name" value="CARRIER"/>
    <property type="match status" value="4"/>
</dbReference>
<protein>
    <submittedName>
        <fullName evidence="6">Putative non-ribosomal peptide synthetase</fullName>
    </submittedName>
</protein>
<evidence type="ECO:0000313" key="6">
    <source>
        <dbReference type="EMBL" id="GAB91338.1"/>
    </source>
</evidence>
<keyword evidence="3" id="KW-0597">Phosphoprotein</keyword>
<dbReference type="NCBIfam" id="NF003417">
    <property type="entry name" value="PRK04813.1"/>
    <property type="match status" value="5"/>
</dbReference>
<dbReference type="SUPFAM" id="SSF52777">
    <property type="entry name" value="CoA-dependent acyltransferases"/>
    <property type="match status" value="11"/>
</dbReference>
<dbReference type="EMBL" id="BAHC01000127">
    <property type="protein sequence ID" value="GAB91338.1"/>
    <property type="molecule type" value="Genomic_DNA"/>
</dbReference>
<dbReference type="Pfam" id="PF00550">
    <property type="entry name" value="PP-binding"/>
    <property type="match status" value="4"/>
</dbReference>
<dbReference type="SMART" id="SM00823">
    <property type="entry name" value="PKS_PP"/>
    <property type="match status" value="4"/>
</dbReference>
<dbReference type="SUPFAM" id="SSF47336">
    <property type="entry name" value="ACP-like"/>
    <property type="match status" value="5"/>
</dbReference>
<dbReference type="GO" id="GO:0005737">
    <property type="term" value="C:cytoplasm"/>
    <property type="evidence" value="ECO:0007669"/>
    <property type="project" value="TreeGrafter"/>
</dbReference>
<sequence length="4606" mass="486032">MFPLNAAQRSLLNTQVALPGLPLNIAQYTELVGPVDIPIFLNVVGNYVGDLRAFQVEFARINNEVVGVYRPELSNAPDYVDLRGEPNPDARAHELMVDDYSSPRDPLTDRLTVGYLFHVADERFLFYIRTHHLTADGVSAKGGIVGALDAYTVAIAGQEVEPPTLTPFEASADADRDYRNSSRFGTDRDHWRAALAGMPIPASLAHRSGPPAAVARSESACIPEPTLLALNTAARQASTTVPALVATAFAVYMSRVTASDDVIINLPVAARTTAALRRTSLPVSNVVPLRTRVGPTVTVAEALRSTQSAMMGALRHQRYRYEDIRSDLAASDSSALGTSQLGYRGLAGPMLNIMLFDREFRCGDATATFHVLTTSPVDDLSVNIYPSAGSGDPGLVVDIEANPNRYDGAEVAEHHRQLLAMLHTYADALLTRPDSVVDELPLVVPQPPLPTVAAVPRTLVEFLDDAVAQHPDSAALDGAATGHDIRLTFRELDLRASELADRLGGLGAQPGTVVAIMVGRGADQMFAWWAVARTGATILLIDPTQPQARIDRILAAADPVVTVARDVAGVSGGRTVLTLEELSRLEPTAFDHARPHLDEPAYLVFTSGTTGEPKGIPVPHRGLSTLVEALREPFGGNDSGGRLIGLASPMFDAVHTELLASVTLGLCMVPAPGPTPHLGDVLAASDITHMMATPSILATIPTDQLPERVISTGEALPSALAARLTATHSAYNLYGPAEFTLYAVTATLVPGTSSERQVPIGLPNPGATVLVLDHRLRPVPSGVIGELYLAGPQIALGYLGQTASTADHFVANPWGNGARMYRTGDLGRIDAADGSLHYHGRNDHQFSIRGVRVEPAEIERAGADIAGVVEAVAVLTDTEFGKVIDLGVTVADGGDRASIPHAIRRHLTMALPPVMWPRRIVVLDAMPLGGTGKLDRTAARTAIENAPDEPAVYVAPQDDLQQAVADVVSDILDVRNPSMTAGLLELGATSLSLLHIAAQLGAREHVEIRLNDLGVAATLAEIADVVRLARHLAPAQDILHRATFRPTRAQREIWLLNRVEPASPVYHLPVRLTIAPGITADTVRLALLDVAVRHEALHTVFPADAEGEPVGRVLPVEQVTSSPPISLARLDEAGVRAAVTAPFDLTTAPPWRAVLDETLRDARKLAPQGSGGARKLAPQGSGDARKLAPQGSGGMTMVLVGHHVALDAWSVPILLADFATAVRARRAGVEPRWSHSAAPFSGAVADDPDRFGGGEYWAEILDDAPEHLALPEPAIPGTTGLTAGQAAYLDRSIGAEVTRAATQRAGSLGVTLHSVLHVALAATLAQFTGSDDTVIAVPIAGRATTDALAQVGMFVQTVPLRSTGVLDQTVADAVVSSTTALADAVRHGESAPATLPDVILAYTPDRTAIASGDPIVASEPLRTGVARTSLEFTVTDDGADGLQVGLTVAEYRVDILGAAKILDAFVETIGNLARAEKTCVVGDRLPAVEAPAPSPRRTQSIDPIRALLERAAACPDSAAVLDGDTRITYGELVVRSRQVADELRAQGVRYGDRVALMMGRSADTVVAMVSVLLAEAAYVPIDPTYPQTRIDTLLADTSAAAIILDDLVVTVGPGLGMGGGPVPGGAYVIHTSGSTGTPKGVVITRDNLAAMLGAGLDVVAAGKTDVWSWAHSYAFDFSVWEIFGALASGGAIAVLDQATVRDPAAFVAAADAHGVTILSQTPTSFSRFIDPLVRRHIRGDESAVAATSLRCVVFGGEALDPASLRSWAHQNPGVRLINMYGITETTVHLTWSDVDVDDERSIIGVPLDGIGLHVLDDRGQPVPVGGRGELWVSGSQVSSGYLRSPELTAERFVSQPDGTRRYRTGDIVRRIGSDQLAYLGRADDQVQIRGHRVDPAEVAAALHDIDGVSDVRVVVESGARRGDERLVAFVLAGDEMVGETQLLGECASRLPAYAVPSRVGVVTRWPMTDTGKLDRRELLAGLSAESVVSRPLSSAEEVVATAVRAVVGSEVPLTPETNFFAVGGNSLSAARLAARLGEHGVTVAGVFEYPTVEGLAALLDDIPAAREGLPSLSVWRAESEWLALTPEQQDLWLRWRADPEFTGYLLPAAIPVPPGTSMRDAVSAVAGRHQALRTSFPLHDGLPYQRLWSHEEVSSVLSRTGLDEVDVVGDLGAALGDLATPIDLAADLPWRMRLVQTADDARWLLVVAHHIAIDGESLEILRADFAAVLAGASAEEGGSRIDYRQYSLWRNAMLERRRAELAVYWAGVFAKPVAPLSLPEMDLRARGTGRVNRVDVALSKADTAGLDALAVDARSTPFIIVHAVLAAVLARQAGAESVVVGAAQSGRLDARLAGVAGLFARAVPLRNDIDLELPFRDLLSQITTADVGAFAHADLPLAEIAALADPGRIGAGRSLFEVALGEVQESVGLGQQLVPPPRPLFGLDVSVFRSGGRLHLAASCVDDVAGAERLAGLVAAVEALLVAVVEAPEQPTVAHLVSSVESGVETAGVETLYELLASGLTRFVGQPAVVDVAHRFPGFDAALSGADVDQLSTMLARRIIGAGAGPGDVVALHLPRSVFGVVGTLAVAKSGAAFVNVDPADPVERRRTVLASARPTVVLTLSADLVPVSAGAAVVEVDHQPLGSEAYGVGVFDVAERVRPLSVDDVAYLAFTSGSTGTPKGVEVTHRGLRGWARETARRLRLGLGDRAMHTYATGFDAHLMGLVPVWVAGSTIVVCPPAVLAGDELRQSVVDSDVDVLLTTPSVLGTLRVGEVPAVRRVVIGGEAPGPGLVPEWASSAAVTNEYGPTEATVACSSAELRADDVVGVGTALPGVEMLVLDAKLRPVADYTVGELYLAGAGLARGYRDAPGVTSSAFVAHPSRSGVRMYRTGDIVHRRSDGSLVIHGRIDDQLKVRGVRVEPGEIDGALSRVAGVVASVTGLRRTPAGENVLVSWVVVADSAPSSEEIRVGLADLLPRSLIPASIVVVEGLPIGPNGKVHFASLPDPLALPPAGGGALGTETERLVADVWADVLDVPMGAIGADTDFFALGGTSLSATRAVARLSEQTGRDVPLRVMFEARSVRGVASFVDSVPSGVAGPVPQHLPVPDRLPLSYAQRRMWIHHRYDPSSTAYHIPVVLRIVGALDVDRLRRAVDAVVAAHDSLQMTYPDTEAGPVQREASRLPGLAIRPDCSEAAVAEFAAAPFELTIETGFRAALFGAGDERVLALVFHHVAVDGWSMRVLLQDLVSAYRGDDLPTDELTYADFTQWQIARLGDPDDPSSRYMNDVGYWTRVLGGVGEPLRLPGRRERVAPGDRGGRVARHVDADVAASVAQAAESASSTVLQVVHAALASVLGQWAGQLDLVVGTPVYGRTASQWESVVGMFVNTVALRTRLDPRMSIREAVAHVRDVSLEAAEHSDIPYESVARAARPDAQGGDDPLISVLLVNQDVLGSVSGQFSMHAPGGAGSVVVEIVGDCGVVDAKYDVEVVLSGCADGLNISMVHSAYVPADVAEALLGDVVELLTAAAAGLDVPFPAVGRDAVGGNSGAVGEALVGVLGDRGAAGEVVGAVGGVTAERVAVVMADVLALNPAFVTVDDDFFTLGGTSLSATRVATVLGSLLGVQVPARLLFDYPIPKQLAPALSASAGSQAELPALESFPDDTVDLPLAPTQRRLWTHSMMFPQAATYVVPVVIPIDDTRELAVSVEDVERAIVELVSAHPVLRTRYVDSVGGPRQIVETATPSIIRLPGSEATYARAADVMATPFDLGSEPPIRFIILVDESNAPVSVALIAHHIAVDGESADLLRRDLGRLLAGAGPVAPGIGYAQAVRWLDASAGTRHDAELDYWREALAGYPGVLELAPRRAQRSTLRTAHRRIRLPESAVEGIHDAMRRYRVTEFHVLHAAVALALSAQAGTNDVVVASPVSLRRDRRLADVPGMMVSTVALRTRFDSGMSVGGFVESVRAADVAAQDHSLVPFDDVVAALGLPRIPARQPLAQVSFVVADPLPSDVAFDDIEIPSSDSEFDLQIAAALVGGQWSFDLVYAAELFDESLIDRLGERISRAVEIVSDGHVSRVSAMSLLTEDERCAVERLSAMPGTDAPEELRLNLPGDLVSAGAPLRGVGLRILDGRLQSVPPGVVGELYVRATALAVGVPGDATVTAARFVAGPGGERWYRTGGLARLVPDGVVYVGRTDHQVTLRGQRLELGEVDTMLRRSGALQAATVLRSGPAGASLVSFVVLDDAVSVDDLMGACRRELVRQRVPARIVEVEEIPWTASGTVDEGRLPEVEWSSRRRPETETEAAVIAAFRDVLGVRVGLDDDFFALGGNSLALIRLQQAVHRRTGVSVQMGAMLLSPTPAEVARAVETAAPGDGDWLIEHVVEMSAPGSEDRPLLWCIHPASGLAVDYRTLATELPDVRVMGVQMPDLRGRAVSVGDVAAAHVEAIRAGQADGPHRLCGWSAGGVLAHEIAGQLEAAGERVELLVMLDARRSEEFADLADEELADLDDNTVGEWLGVGSAELRDISGTIEVHRRAIEQVIASFRHHRGGVVAADRVVCFVAEDNPVRDGWDRSVEGAVLNVDVAARHVDFGQPEVMAWIGRRLKEMW</sequence>
<dbReference type="SMART" id="SM00824">
    <property type="entry name" value="PKS_TE"/>
    <property type="match status" value="1"/>
</dbReference>
<dbReference type="PROSITE" id="PS00455">
    <property type="entry name" value="AMP_BINDING"/>
    <property type="match status" value="3"/>
</dbReference>
<feature type="domain" description="Carrier" evidence="5">
    <location>
        <begin position="4295"/>
        <end position="4369"/>
    </location>
</feature>
<dbReference type="InterPro" id="IPR020845">
    <property type="entry name" value="AMP-binding_CS"/>
</dbReference>
<accession>K6V578</accession>
<feature type="domain" description="Carrier" evidence="5">
    <location>
        <begin position="955"/>
        <end position="1030"/>
    </location>
</feature>
<dbReference type="InterPro" id="IPR020802">
    <property type="entry name" value="TesA-like"/>
</dbReference>
<dbReference type="Pfam" id="PF00668">
    <property type="entry name" value="Condensation"/>
    <property type="match status" value="6"/>
</dbReference>
<evidence type="ECO:0000256" key="1">
    <source>
        <dbReference type="ARBA" id="ARBA00001957"/>
    </source>
</evidence>
<evidence type="ECO:0000313" key="7">
    <source>
        <dbReference type="Proteomes" id="UP000008363"/>
    </source>
</evidence>
<dbReference type="SUPFAM" id="SSF56801">
    <property type="entry name" value="Acetyl-CoA synthetase-like"/>
    <property type="match status" value="4"/>
</dbReference>
<keyword evidence="2" id="KW-0596">Phosphopantetheine</keyword>
<gene>
    <name evidence="6" type="ORF">GORHZ_127_00190</name>
</gene>
<dbReference type="InterPro" id="IPR023213">
    <property type="entry name" value="CAT-like_dom_sf"/>
</dbReference>
<dbReference type="Gene3D" id="3.30.559.30">
    <property type="entry name" value="Nonribosomal peptide synthetase, condensation domain"/>
    <property type="match status" value="5"/>
</dbReference>
<dbReference type="Gene3D" id="3.30.300.30">
    <property type="match status" value="4"/>
</dbReference>
<dbReference type="GO" id="GO:0003824">
    <property type="term" value="F:catalytic activity"/>
    <property type="evidence" value="ECO:0007669"/>
    <property type="project" value="InterPro"/>
</dbReference>
<reference evidence="6 7" key="1">
    <citation type="submission" date="2012-08" db="EMBL/GenBank/DDBJ databases">
        <title>Whole genome shotgun sequence of Gordonia rhizosphera NBRC 16068.</title>
        <authorList>
            <person name="Takarada H."/>
            <person name="Isaki S."/>
            <person name="Hosoyama A."/>
            <person name="Tsuchikane K."/>
            <person name="Katsumata H."/>
            <person name="Baba S."/>
            <person name="Ohji S."/>
            <person name="Yamazaki S."/>
            <person name="Fujita N."/>
        </authorList>
    </citation>
    <scope>NUCLEOTIDE SEQUENCE [LARGE SCALE GENOMIC DNA]</scope>
    <source>
        <strain evidence="6 7">NBRC 16068</strain>
    </source>
</reference>
<dbReference type="NCBIfam" id="TIGR01733">
    <property type="entry name" value="AA-adenyl-dom"/>
    <property type="match status" value="2"/>
</dbReference>
<dbReference type="Gene3D" id="3.30.559.10">
    <property type="entry name" value="Chloramphenicol acetyltransferase-like domain"/>
    <property type="match status" value="5"/>
</dbReference>
<dbReference type="Proteomes" id="UP000008363">
    <property type="component" value="Unassembled WGS sequence"/>
</dbReference>
<dbReference type="InterPro" id="IPR020806">
    <property type="entry name" value="PKS_PP-bd"/>
</dbReference>
<dbReference type="PANTHER" id="PTHR45527:SF1">
    <property type="entry name" value="FATTY ACID SYNTHASE"/>
    <property type="match status" value="1"/>
</dbReference>
<name>K6V578_9ACTN</name>
<dbReference type="Gene3D" id="3.40.50.1820">
    <property type="entry name" value="alpha/beta hydrolase"/>
    <property type="match status" value="1"/>
</dbReference>
<dbReference type="InterPro" id="IPR010071">
    <property type="entry name" value="AA_adenyl_dom"/>
</dbReference>
<dbReference type="InterPro" id="IPR036736">
    <property type="entry name" value="ACP-like_sf"/>
</dbReference>